<dbReference type="PANTHER" id="PTHR30213">
    <property type="entry name" value="INNER MEMBRANE PROTEIN YHJD"/>
    <property type="match status" value="1"/>
</dbReference>
<dbReference type="OrthoDB" id="9781030at2"/>
<gene>
    <name evidence="7" type="ORF">IQ22_00697</name>
</gene>
<evidence type="ECO:0000313" key="7">
    <source>
        <dbReference type="EMBL" id="TWI57480.1"/>
    </source>
</evidence>
<keyword evidence="4 6" id="KW-1133">Transmembrane helix</keyword>
<organism evidence="7 8">
    <name type="scientific">Pseudomonas duriflava</name>
    <dbReference type="NCBI Taxonomy" id="459528"/>
    <lineage>
        <taxon>Bacteria</taxon>
        <taxon>Pseudomonadati</taxon>
        <taxon>Pseudomonadota</taxon>
        <taxon>Gammaproteobacteria</taxon>
        <taxon>Pseudomonadales</taxon>
        <taxon>Pseudomonadaceae</taxon>
        <taxon>Pseudomonas</taxon>
    </lineage>
</organism>
<comment type="subcellular location">
    <subcellularLocation>
        <location evidence="1">Cell membrane</location>
        <topology evidence="1">Multi-pass membrane protein</topology>
    </subcellularLocation>
</comment>
<sequence length="292" mass="32376">MLGFNLRGVGAFTLFKKALKEFSDDDMTTYASALAYQIFFSMFPFILFLISLVGFLNLPNFFDWLREQANLLLPGQALEQVNPVIDQLQQSDKGGLLSVGIIIALWSASGAVRSLMTALNTAYDVEEGRPIWKRLPLSVLYTIGLAVMLISAAALMVTGPQILNWMAGYIGLEQMFITIWAWARWPVAVILLMLAVAVIYYVAPDVEQDFRFITPGSVLAVIVWIAASLGFAYYVQNFSNYNAMYGSIGTIIILLLYLYISSAVLLFGAEINAVIEHHSDEGKREGDKKLDG</sequence>
<dbReference type="AlphaFoldDB" id="A0A562QMQ5"/>
<feature type="transmembrane region" description="Helical" evidence="6">
    <location>
        <begin position="215"/>
        <end position="235"/>
    </location>
</feature>
<feature type="transmembrane region" description="Helical" evidence="6">
    <location>
        <begin position="139"/>
        <end position="163"/>
    </location>
</feature>
<evidence type="ECO:0000256" key="1">
    <source>
        <dbReference type="ARBA" id="ARBA00004651"/>
    </source>
</evidence>
<keyword evidence="3 6" id="KW-0812">Transmembrane</keyword>
<dbReference type="RefSeq" id="WP_145138067.1">
    <property type="nucleotide sequence ID" value="NZ_VLKY01000002.1"/>
</dbReference>
<evidence type="ECO:0000256" key="2">
    <source>
        <dbReference type="ARBA" id="ARBA00022475"/>
    </source>
</evidence>
<reference evidence="7 8" key="1">
    <citation type="journal article" date="2015" name="Stand. Genomic Sci.">
        <title>Genomic Encyclopedia of Bacterial and Archaeal Type Strains, Phase III: the genomes of soil and plant-associated and newly described type strains.</title>
        <authorList>
            <person name="Whitman W.B."/>
            <person name="Woyke T."/>
            <person name="Klenk H.P."/>
            <person name="Zhou Y."/>
            <person name="Lilburn T.G."/>
            <person name="Beck B.J."/>
            <person name="De Vos P."/>
            <person name="Vandamme P."/>
            <person name="Eisen J.A."/>
            <person name="Garrity G."/>
            <person name="Hugenholtz P."/>
            <person name="Kyrpides N.C."/>
        </authorList>
    </citation>
    <scope>NUCLEOTIDE SEQUENCE [LARGE SCALE GENOMIC DNA]</scope>
    <source>
        <strain evidence="7 8">CGMCC 1.6858</strain>
    </source>
</reference>
<keyword evidence="5 6" id="KW-0472">Membrane</keyword>
<comment type="caution">
    <text evidence="7">The sequence shown here is derived from an EMBL/GenBank/DDBJ whole genome shotgun (WGS) entry which is preliminary data.</text>
</comment>
<dbReference type="PIRSF" id="PIRSF035875">
    <property type="entry name" value="RNase_BN"/>
    <property type="match status" value="1"/>
</dbReference>
<dbReference type="InterPro" id="IPR017039">
    <property type="entry name" value="Virul_fac_BrkB"/>
</dbReference>
<name>A0A562QMQ5_9PSED</name>
<evidence type="ECO:0000256" key="3">
    <source>
        <dbReference type="ARBA" id="ARBA00022692"/>
    </source>
</evidence>
<accession>A0A562QMQ5</accession>
<protein>
    <submittedName>
        <fullName evidence="7">Membrane protein</fullName>
    </submittedName>
</protein>
<keyword evidence="2" id="KW-1003">Cell membrane</keyword>
<dbReference type="Pfam" id="PF03631">
    <property type="entry name" value="Virul_fac_BrkB"/>
    <property type="match status" value="1"/>
</dbReference>
<evidence type="ECO:0000256" key="4">
    <source>
        <dbReference type="ARBA" id="ARBA00022989"/>
    </source>
</evidence>
<evidence type="ECO:0000256" key="6">
    <source>
        <dbReference type="SAM" id="Phobius"/>
    </source>
</evidence>
<evidence type="ECO:0000313" key="8">
    <source>
        <dbReference type="Proteomes" id="UP000316905"/>
    </source>
</evidence>
<dbReference type="NCBIfam" id="TIGR00765">
    <property type="entry name" value="yihY_not_rbn"/>
    <property type="match status" value="1"/>
</dbReference>
<keyword evidence="8" id="KW-1185">Reference proteome</keyword>
<evidence type="ECO:0000256" key="5">
    <source>
        <dbReference type="ARBA" id="ARBA00023136"/>
    </source>
</evidence>
<feature type="transmembrane region" description="Helical" evidence="6">
    <location>
        <begin position="247"/>
        <end position="269"/>
    </location>
</feature>
<dbReference type="GO" id="GO:0005886">
    <property type="term" value="C:plasma membrane"/>
    <property type="evidence" value="ECO:0007669"/>
    <property type="project" value="UniProtKB-SubCell"/>
</dbReference>
<feature type="transmembrane region" description="Helical" evidence="6">
    <location>
        <begin position="34"/>
        <end position="58"/>
    </location>
</feature>
<proteinExistence type="predicted"/>
<dbReference type="PANTHER" id="PTHR30213:SF0">
    <property type="entry name" value="UPF0761 MEMBRANE PROTEIN YIHY"/>
    <property type="match status" value="1"/>
</dbReference>
<dbReference type="EMBL" id="VLKY01000002">
    <property type="protein sequence ID" value="TWI57480.1"/>
    <property type="molecule type" value="Genomic_DNA"/>
</dbReference>
<dbReference type="Proteomes" id="UP000316905">
    <property type="component" value="Unassembled WGS sequence"/>
</dbReference>
<feature type="transmembrane region" description="Helical" evidence="6">
    <location>
        <begin position="183"/>
        <end position="203"/>
    </location>
</feature>